<accession>A0A8H3BDW4</accession>
<organism evidence="1 2">
    <name type="scientific">Rhizoctonia solani</name>
    <dbReference type="NCBI Taxonomy" id="456999"/>
    <lineage>
        <taxon>Eukaryota</taxon>
        <taxon>Fungi</taxon>
        <taxon>Dikarya</taxon>
        <taxon>Basidiomycota</taxon>
        <taxon>Agaricomycotina</taxon>
        <taxon>Agaricomycetes</taxon>
        <taxon>Cantharellales</taxon>
        <taxon>Ceratobasidiaceae</taxon>
        <taxon>Rhizoctonia</taxon>
    </lineage>
</organism>
<evidence type="ECO:0000313" key="2">
    <source>
        <dbReference type="Proteomes" id="UP000663853"/>
    </source>
</evidence>
<protein>
    <submittedName>
        <fullName evidence="1">Uncharacterized protein</fullName>
    </submittedName>
</protein>
<reference evidence="1" key="1">
    <citation type="submission" date="2021-01" db="EMBL/GenBank/DDBJ databases">
        <authorList>
            <person name="Kaushik A."/>
        </authorList>
    </citation>
    <scope>NUCLEOTIDE SEQUENCE</scope>
    <source>
        <strain evidence="1">AG6-10EEA</strain>
    </source>
</reference>
<dbReference type="AlphaFoldDB" id="A0A8H3BDW4"/>
<sequence length="125" mass="13129">MWVVTAQSLSAAAANVSHPSAELFSPGSPRPIRASLVGASSAGADDHAECYPATSLRPPFEAPPLPLPMELPLPLHRLPLISVRRLAAVIVLLRPLAPPLQPLLAPAVPLQYPPSPRKPLVSPVP</sequence>
<evidence type="ECO:0000313" key="1">
    <source>
        <dbReference type="EMBL" id="CAE6455329.1"/>
    </source>
</evidence>
<gene>
    <name evidence="1" type="ORF">RDB_LOCUS54191</name>
</gene>
<comment type="caution">
    <text evidence="1">The sequence shown here is derived from an EMBL/GenBank/DDBJ whole genome shotgun (WGS) entry which is preliminary data.</text>
</comment>
<dbReference type="EMBL" id="CAJMXA010001227">
    <property type="protein sequence ID" value="CAE6455329.1"/>
    <property type="molecule type" value="Genomic_DNA"/>
</dbReference>
<dbReference type="Proteomes" id="UP000663853">
    <property type="component" value="Unassembled WGS sequence"/>
</dbReference>
<name>A0A8H3BDW4_9AGAM</name>
<proteinExistence type="predicted"/>